<feature type="transmembrane region" description="Helical" evidence="1">
    <location>
        <begin position="207"/>
        <end position="225"/>
    </location>
</feature>
<evidence type="ECO:0000313" key="3">
    <source>
        <dbReference type="Proteomes" id="UP000246104"/>
    </source>
</evidence>
<keyword evidence="1" id="KW-0472">Membrane</keyword>
<feature type="transmembrane region" description="Helical" evidence="1">
    <location>
        <begin position="164"/>
        <end position="195"/>
    </location>
</feature>
<name>A0A317JUJ9_9BACT</name>
<keyword evidence="1" id="KW-0812">Transmembrane</keyword>
<accession>A0A317JUJ9</accession>
<feature type="transmembrane region" description="Helical" evidence="1">
    <location>
        <begin position="86"/>
        <end position="106"/>
    </location>
</feature>
<dbReference type="AlphaFoldDB" id="A0A317JUJ9"/>
<protein>
    <recommendedName>
        <fullName evidence="4">CPBP family intramembrane metalloprotease</fullName>
    </recommendedName>
</protein>
<comment type="caution">
    <text evidence="2">The sequence shown here is derived from an EMBL/GenBank/DDBJ whole genome shotgun (WGS) entry which is preliminary data.</text>
</comment>
<dbReference type="Proteomes" id="UP000246104">
    <property type="component" value="Unassembled WGS sequence"/>
</dbReference>
<organism evidence="2 3">
    <name type="scientific">Candidatus Cerribacteria bacterium 'Amazon FNV 2010 28 9'</name>
    <dbReference type="NCBI Taxonomy" id="2081795"/>
    <lineage>
        <taxon>Bacteria</taxon>
        <taxon>Candidatus Cerribacteria</taxon>
    </lineage>
</organism>
<reference evidence="2 3" key="1">
    <citation type="submission" date="2018-02" db="EMBL/GenBank/DDBJ databases">
        <title>Genomic Reconstructions from Amazon Rainforest and Pasture Soil Reveal Novel Insights into the Physiology of Candidate Phyla in Tropical Sites.</title>
        <authorList>
            <person name="Kroeger M.E."/>
            <person name="Delmont T."/>
            <person name="Eren A.M."/>
            <person name="Guo J."/>
            <person name="Meyer K.M."/>
            <person name="Khan K."/>
            <person name="Rodrigues J.L.M."/>
            <person name="Bohannan B.J.M."/>
            <person name="Tringe S."/>
            <person name="Borges C.D."/>
            <person name="Tiedje J."/>
            <person name="Tsai S.M."/>
            <person name="Nusslein K."/>
        </authorList>
    </citation>
    <scope>NUCLEOTIDE SEQUENCE [LARGE SCALE GENOMIC DNA]</scope>
    <source>
        <strain evidence="2">Amazon FNV 2010 28 9</strain>
    </source>
</reference>
<keyword evidence="1" id="KW-1133">Transmembrane helix</keyword>
<sequence>MKKKSLPKRSSSVALTHSQMSFFWVLLILSFLALLLYRVLFTFPVWVDEVIMKLFVFGLPFILFARSVKKSPEFFGLGLRRFWPGAFYGLAMGGIFGFVALITSAVQRGHAFIPYVFASTSFWYQFGLAFVTAWWESLFFYGLIMSVLYVYYKKDEMKASLMTTGLFLLFHAPILFIRVGFLASLFPLALLAFFAFGQAVMYLRCKALTSVVVSHAFWGMALLVYTMR</sequence>
<proteinExistence type="predicted"/>
<evidence type="ECO:0008006" key="4">
    <source>
        <dbReference type="Google" id="ProtNLM"/>
    </source>
</evidence>
<evidence type="ECO:0000256" key="1">
    <source>
        <dbReference type="SAM" id="Phobius"/>
    </source>
</evidence>
<feature type="transmembrane region" description="Helical" evidence="1">
    <location>
        <begin position="21"/>
        <end position="40"/>
    </location>
</feature>
<evidence type="ECO:0000313" key="2">
    <source>
        <dbReference type="EMBL" id="PWU23766.1"/>
    </source>
</evidence>
<gene>
    <name evidence="2" type="ORF">C5B42_01925</name>
</gene>
<feature type="transmembrane region" description="Helical" evidence="1">
    <location>
        <begin position="46"/>
        <end position="65"/>
    </location>
</feature>
<dbReference type="EMBL" id="PSRQ01000023">
    <property type="protein sequence ID" value="PWU23766.1"/>
    <property type="molecule type" value="Genomic_DNA"/>
</dbReference>
<feature type="transmembrane region" description="Helical" evidence="1">
    <location>
        <begin position="126"/>
        <end position="152"/>
    </location>
</feature>